<dbReference type="EMBL" id="CAJNNV010008211">
    <property type="protein sequence ID" value="CAE8595898.1"/>
    <property type="molecule type" value="Genomic_DNA"/>
</dbReference>
<sequence length="127" mass="14102">LHAPFLEAQIPAFTVRGQRAKGEKGKLNLASTLQSFELCFRCLGNNLQQLHHSFNFYFFTGPRSHISNGLYLYPVFAMQLPLISFLILNPAYRDIRSLLIGFGVISTIVLVSGAVVFVLASNAELSQ</sequence>
<feature type="non-terminal residue" evidence="3">
    <location>
        <position position="127"/>
    </location>
</feature>
<dbReference type="OrthoDB" id="445301at2759"/>
<evidence type="ECO:0000313" key="5">
    <source>
        <dbReference type="Proteomes" id="UP000654075"/>
    </source>
</evidence>
<evidence type="ECO:0000313" key="4">
    <source>
        <dbReference type="Proteomes" id="UP000626109"/>
    </source>
</evidence>
<evidence type="ECO:0000313" key="2">
    <source>
        <dbReference type="EMBL" id="CAE8595898.1"/>
    </source>
</evidence>
<feature type="non-terminal residue" evidence="3">
    <location>
        <position position="1"/>
    </location>
</feature>
<keyword evidence="5" id="KW-1185">Reference proteome</keyword>
<evidence type="ECO:0000256" key="1">
    <source>
        <dbReference type="SAM" id="Phobius"/>
    </source>
</evidence>
<accession>A0A813HDU3</accession>
<name>A0A813HDU3_POLGL</name>
<dbReference type="EMBL" id="CAJNNW010001222">
    <property type="protein sequence ID" value="CAE8636098.1"/>
    <property type="molecule type" value="Genomic_DNA"/>
</dbReference>
<feature type="transmembrane region" description="Helical" evidence="1">
    <location>
        <begin position="70"/>
        <end position="92"/>
    </location>
</feature>
<dbReference type="Pfam" id="PF04114">
    <property type="entry name" value="Gaa1"/>
    <property type="match status" value="1"/>
</dbReference>
<dbReference type="GO" id="GO:0042765">
    <property type="term" value="C:GPI-anchor transamidase complex"/>
    <property type="evidence" value="ECO:0007669"/>
    <property type="project" value="InterPro"/>
</dbReference>
<proteinExistence type="predicted"/>
<keyword evidence="1" id="KW-1133">Transmembrane helix</keyword>
<dbReference type="GO" id="GO:0016255">
    <property type="term" value="P:attachment of GPI anchor to protein"/>
    <property type="evidence" value="ECO:0007669"/>
    <property type="project" value="TreeGrafter"/>
</dbReference>
<feature type="transmembrane region" description="Helical" evidence="1">
    <location>
        <begin position="98"/>
        <end position="120"/>
    </location>
</feature>
<dbReference type="InterPro" id="IPR007246">
    <property type="entry name" value="Gaa1"/>
</dbReference>
<dbReference type="PANTHER" id="PTHR13304">
    <property type="entry name" value="GLYCOSYLPHOSPHATIDYLINOSITOL ANCHOR ATTACHMENT 1 PROTEIN"/>
    <property type="match status" value="1"/>
</dbReference>
<dbReference type="PANTHER" id="PTHR13304:SF0">
    <property type="entry name" value="GLYCOSYLPHOSPHATIDYLINOSITOL ANCHOR ATTACHMENT 1 PROTEIN"/>
    <property type="match status" value="1"/>
</dbReference>
<keyword evidence="1" id="KW-0472">Membrane</keyword>
<dbReference type="Proteomes" id="UP000654075">
    <property type="component" value="Unassembled WGS sequence"/>
</dbReference>
<dbReference type="Proteomes" id="UP000626109">
    <property type="component" value="Unassembled WGS sequence"/>
</dbReference>
<evidence type="ECO:0000313" key="3">
    <source>
        <dbReference type="EMBL" id="CAE8636098.1"/>
    </source>
</evidence>
<gene>
    <name evidence="2" type="ORF">PGLA1383_LOCUS14383</name>
    <name evidence="3" type="ORF">PGLA2088_LOCUS1559</name>
</gene>
<reference evidence="3" key="1">
    <citation type="submission" date="2021-02" db="EMBL/GenBank/DDBJ databases">
        <authorList>
            <person name="Dougan E. K."/>
            <person name="Rhodes N."/>
            <person name="Thang M."/>
            <person name="Chan C."/>
        </authorList>
    </citation>
    <scope>NUCLEOTIDE SEQUENCE</scope>
</reference>
<organism evidence="3 4">
    <name type="scientific">Polarella glacialis</name>
    <name type="common">Dinoflagellate</name>
    <dbReference type="NCBI Taxonomy" id="89957"/>
    <lineage>
        <taxon>Eukaryota</taxon>
        <taxon>Sar</taxon>
        <taxon>Alveolata</taxon>
        <taxon>Dinophyceae</taxon>
        <taxon>Suessiales</taxon>
        <taxon>Suessiaceae</taxon>
        <taxon>Polarella</taxon>
    </lineage>
</organism>
<dbReference type="AlphaFoldDB" id="A0A813HDU3"/>
<comment type="caution">
    <text evidence="3">The sequence shown here is derived from an EMBL/GenBank/DDBJ whole genome shotgun (WGS) entry which is preliminary data.</text>
</comment>
<keyword evidence="1" id="KW-0812">Transmembrane</keyword>
<protein>
    <submittedName>
        <fullName evidence="3">Uncharacterized protein</fullName>
    </submittedName>
</protein>